<gene>
    <name evidence="4" type="ORF">IC229_04890</name>
</gene>
<accession>A0A927AMJ4</accession>
<dbReference type="InterPro" id="IPR005151">
    <property type="entry name" value="Tail-specific_protease"/>
</dbReference>
<dbReference type="Proteomes" id="UP000598820">
    <property type="component" value="Unassembled WGS sequence"/>
</dbReference>
<feature type="region of interest" description="Disordered" evidence="1">
    <location>
        <begin position="490"/>
        <end position="509"/>
    </location>
</feature>
<organism evidence="4 5">
    <name type="scientific">Spirosoma profusum</name>
    <dbReference type="NCBI Taxonomy" id="2771354"/>
    <lineage>
        <taxon>Bacteria</taxon>
        <taxon>Pseudomonadati</taxon>
        <taxon>Bacteroidota</taxon>
        <taxon>Cytophagia</taxon>
        <taxon>Cytophagales</taxon>
        <taxon>Cytophagaceae</taxon>
        <taxon>Spirosoma</taxon>
    </lineage>
</organism>
<dbReference type="EMBL" id="JACWZY010000003">
    <property type="protein sequence ID" value="MBD2699959.1"/>
    <property type="molecule type" value="Genomic_DNA"/>
</dbReference>
<proteinExistence type="predicted"/>
<evidence type="ECO:0000313" key="4">
    <source>
        <dbReference type="EMBL" id="MBD2699959.1"/>
    </source>
</evidence>
<comment type="caution">
    <text evidence="4">The sequence shown here is derived from an EMBL/GenBank/DDBJ whole genome shotgun (WGS) entry which is preliminary data.</text>
</comment>
<dbReference type="SUPFAM" id="SSF52096">
    <property type="entry name" value="ClpP/crotonase"/>
    <property type="match status" value="1"/>
</dbReference>
<dbReference type="InterPro" id="IPR029045">
    <property type="entry name" value="ClpP/crotonase-like_dom_sf"/>
</dbReference>
<feature type="domain" description="Tail specific protease" evidence="3">
    <location>
        <begin position="246"/>
        <end position="407"/>
    </location>
</feature>
<evidence type="ECO:0000313" key="5">
    <source>
        <dbReference type="Proteomes" id="UP000598820"/>
    </source>
</evidence>
<dbReference type="PANTHER" id="PTHR32060">
    <property type="entry name" value="TAIL-SPECIFIC PROTEASE"/>
    <property type="match status" value="1"/>
</dbReference>
<reference evidence="4" key="1">
    <citation type="submission" date="2020-09" db="EMBL/GenBank/DDBJ databases">
        <authorList>
            <person name="Kim M.K."/>
        </authorList>
    </citation>
    <scope>NUCLEOTIDE SEQUENCE</scope>
    <source>
        <strain evidence="4">BT702</strain>
    </source>
</reference>
<dbReference type="GO" id="GO:0004175">
    <property type="term" value="F:endopeptidase activity"/>
    <property type="evidence" value="ECO:0007669"/>
    <property type="project" value="TreeGrafter"/>
</dbReference>
<feature type="compositionally biased region" description="Polar residues" evidence="1">
    <location>
        <begin position="494"/>
        <end position="509"/>
    </location>
</feature>
<dbReference type="GO" id="GO:0006508">
    <property type="term" value="P:proteolysis"/>
    <property type="evidence" value="ECO:0007669"/>
    <property type="project" value="InterPro"/>
</dbReference>
<evidence type="ECO:0000259" key="3">
    <source>
        <dbReference type="Pfam" id="PF03572"/>
    </source>
</evidence>
<dbReference type="PANTHER" id="PTHR32060:SF22">
    <property type="entry name" value="CARBOXYL-TERMINAL-PROCESSING PEPTIDASE 3, CHLOROPLASTIC"/>
    <property type="match status" value="1"/>
</dbReference>
<dbReference type="AlphaFoldDB" id="A0A927AMJ4"/>
<evidence type="ECO:0000256" key="2">
    <source>
        <dbReference type="SAM" id="SignalP"/>
    </source>
</evidence>
<dbReference type="Gene3D" id="3.90.226.10">
    <property type="entry name" value="2-enoyl-CoA Hydratase, Chain A, domain 1"/>
    <property type="match status" value="1"/>
</dbReference>
<protein>
    <submittedName>
        <fullName evidence="4">Peptidase S41</fullName>
    </submittedName>
</protein>
<dbReference type="RefSeq" id="WP_190885822.1">
    <property type="nucleotide sequence ID" value="NZ_JACWZY010000003.1"/>
</dbReference>
<dbReference type="Pfam" id="PF03572">
    <property type="entry name" value="Peptidase_S41"/>
    <property type="match status" value="1"/>
</dbReference>
<feature type="signal peptide" evidence="2">
    <location>
        <begin position="1"/>
        <end position="23"/>
    </location>
</feature>
<name>A0A927AMJ4_9BACT</name>
<evidence type="ECO:0000256" key="1">
    <source>
        <dbReference type="SAM" id="MobiDB-lite"/>
    </source>
</evidence>
<keyword evidence="2" id="KW-0732">Signal</keyword>
<keyword evidence="5" id="KW-1185">Reference proteome</keyword>
<sequence length="509" mass="57624">MKIGGILLLASLSLGAFCSVANGQTISPAQARADFSYLKHKIDQLHPGVGYYTPKPKMERLYDSLYNGLTAPVEYLKFYQHISPYVAALKDGHTNLNHRKNYIGKNTRFIPFYIRPVNDTYYISHNVSADTSLQRGTELLTINGRTVADLHQELMEADRSGSDGDNSSGRRQWSLVQFADYYAAWYGSSDSISITYKLKGDTLVRQTRLKCPSLNNFRTTIRRRYGVEINQPSNLSVRIVDTLTHTAVLRVSTFMGLKKKDPFQWAFNRKLKQAFKQIREQNVQNLIVDMQGNGGGIVLNSARLLRYWMPKPFQIMAHEEMKRAARAELVARWNPISMLNFSLQYKSDKTGGFASRSTQHRYRPRKKDAFAGNLYFLMNGASFSAATSVMAKTLDAGIGTFVGEACGSAYWGDFAGHFKTITLPNTRIQVRMPLKKLTHAVNESCANGFTVEPDFTASRTFEDLMNNRDYTLEYALRLIRQGIVARQPVRQHPMQASQASMNLNHTLQE</sequence>
<feature type="chain" id="PRO_5037274092" evidence="2">
    <location>
        <begin position="24"/>
        <end position="509"/>
    </location>
</feature>
<dbReference type="GO" id="GO:0008236">
    <property type="term" value="F:serine-type peptidase activity"/>
    <property type="evidence" value="ECO:0007669"/>
    <property type="project" value="InterPro"/>
</dbReference>